<sequence length="58" mass="6385">MTTTPSIANGSSLGPTKRISRGIGTIANVIRIPCMEENTHTSYLVLCPYTFHLRPYFG</sequence>
<reference evidence="1" key="2">
    <citation type="submission" date="2025-08" db="UniProtKB">
        <authorList>
            <consortium name="Ensembl"/>
        </authorList>
    </citation>
    <scope>IDENTIFICATION</scope>
</reference>
<dbReference type="AlphaFoldDB" id="H2XXR5"/>
<protein>
    <submittedName>
        <fullName evidence="1">Uncharacterized protein</fullName>
    </submittedName>
</protein>
<dbReference type="HOGENOM" id="CLU_2984117_0_0_1"/>
<name>H2XXR5_CIOIN</name>
<dbReference type="Proteomes" id="UP000008144">
    <property type="component" value="Unassembled WGS sequence"/>
</dbReference>
<proteinExistence type="predicted"/>
<reference evidence="2" key="1">
    <citation type="journal article" date="2002" name="Science">
        <title>The draft genome of Ciona intestinalis: insights into chordate and vertebrate origins.</title>
        <authorList>
            <person name="Dehal P."/>
            <person name="Satou Y."/>
            <person name="Campbell R.K."/>
            <person name="Chapman J."/>
            <person name="Degnan B."/>
            <person name="De Tomaso A."/>
            <person name="Davidson B."/>
            <person name="Di Gregorio A."/>
            <person name="Gelpke M."/>
            <person name="Goodstein D.M."/>
            <person name="Harafuji N."/>
            <person name="Hastings K.E."/>
            <person name="Ho I."/>
            <person name="Hotta K."/>
            <person name="Huang W."/>
            <person name="Kawashima T."/>
            <person name="Lemaire P."/>
            <person name="Martinez D."/>
            <person name="Meinertzhagen I.A."/>
            <person name="Necula S."/>
            <person name="Nonaka M."/>
            <person name="Putnam N."/>
            <person name="Rash S."/>
            <person name="Saiga H."/>
            <person name="Satake M."/>
            <person name="Terry A."/>
            <person name="Yamada L."/>
            <person name="Wang H.G."/>
            <person name="Awazu S."/>
            <person name="Azumi K."/>
            <person name="Boore J."/>
            <person name="Branno M."/>
            <person name="Chin-Bow S."/>
            <person name="DeSantis R."/>
            <person name="Doyle S."/>
            <person name="Francino P."/>
            <person name="Keys D.N."/>
            <person name="Haga S."/>
            <person name="Hayashi H."/>
            <person name="Hino K."/>
            <person name="Imai K.S."/>
            <person name="Inaba K."/>
            <person name="Kano S."/>
            <person name="Kobayashi K."/>
            <person name="Kobayashi M."/>
            <person name="Lee B.I."/>
            <person name="Makabe K.W."/>
            <person name="Manohar C."/>
            <person name="Matassi G."/>
            <person name="Medina M."/>
            <person name="Mochizuki Y."/>
            <person name="Mount S."/>
            <person name="Morishita T."/>
            <person name="Miura S."/>
            <person name="Nakayama A."/>
            <person name="Nishizaka S."/>
            <person name="Nomoto H."/>
            <person name="Ohta F."/>
            <person name="Oishi K."/>
            <person name="Rigoutsos I."/>
            <person name="Sano M."/>
            <person name="Sasaki A."/>
            <person name="Sasakura Y."/>
            <person name="Shoguchi E."/>
            <person name="Shin-i T."/>
            <person name="Spagnuolo A."/>
            <person name="Stainier D."/>
            <person name="Suzuki M.M."/>
            <person name="Tassy O."/>
            <person name="Takatori N."/>
            <person name="Tokuoka M."/>
            <person name="Yagi K."/>
            <person name="Yoshizaki F."/>
            <person name="Wada S."/>
            <person name="Zhang C."/>
            <person name="Hyatt P.D."/>
            <person name="Larimer F."/>
            <person name="Detter C."/>
            <person name="Doggett N."/>
            <person name="Glavina T."/>
            <person name="Hawkins T."/>
            <person name="Richardson P."/>
            <person name="Lucas S."/>
            <person name="Kohara Y."/>
            <person name="Levine M."/>
            <person name="Satoh N."/>
            <person name="Rokhsar D.S."/>
        </authorList>
    </citation>
    <scope>NUCLEOTIDE SEQUENCE [LARGE SCALE GENOMIC DNA]</scope>
</reference>
<dbReference type="InParanoid" id="H2XXR5"/>
<accession>H2XXR5</accession>
<reference evidence="1" key="3">
    <citation type="submission" date="2025-09" db="UniProtKB">
        <authorList>
            <consortium name="Ensembl"/>
        </authorList>
    </citation>
    <scope>IDENTIFICATION</scope>
</reference>
<evidence type="ECO:0000313" key="2">
    <source>
        <dbReference type="Proteomes" id="UP000008144"/>
    </source>
</evidence>
<keyword evidence="2" id="KW-1185">Reference proteome</keyword>
<organism evidence="1 2">
    <name type="scientific">Ciona intestinalis</name>
    <name type="common">Transparent sea squirt</name>
    <name type="synonym">Ascidia intestinalis</name>
    <dbReference type="NCBI Taxonomy" id="7719"/>
    <lineage>
        <taxon>Eukaryota</taxon>
        <taxon>Metazoa</taxon>
        <taxon>Chordata</taxon>
        <taxon>Tunicata</taxon>
        <taxon>Ascidiacea</taxon>
        <taxon>Phlebobranchia</taxon>
        <taxon>Cionidae</taxon>
        <taxon>Ciona</taxon>
    </lineage>
</organism>
<evidence type="ECO:0000313" key="1">
    <source>
        <dbReference type="Ensembl" id="ENSCINP00000034449.1"/>
    </source>
</evidence>
<dbReference type="Ensembl" id="ENSCINT00000036848.1">
    <property type="protein sequence ID" value="ENSCINP00000034449.1"/>
    <property type="gene ID" value="ENSCING00000020569.1"/>
</dbReference>